<dbReference type="EMBL" id="BGPR01041285">
    <property type="protein sequence ID" value="GBO17540.1"/>
    <property type="molecule type" value="Genomic_DNA"/>
</dbReference>
<accession>A0A4Y2V0W5</accession>
<sequence length="105" mass="12571">MRRIHRRKKIMGSILWPSEYSSKTLDSDAVQQRIGSCNLEVFLVSHQAKHRCTQSSSESPPRRQYIPHIRAKWDFYFSFKRVLKGRFDQQKMRSFPFFITNSLMT</sequence>
<comment type="caution">
    <text evidence="1">The sequence shown here is derived from an EMBL/GenBank/DDBJ whole genome shotgun (WGS) entry which is preliminary data.</text>
</comment>
<organism evidence="1 2">
    <name type="scientific">Araneus ventricosus</name>
    <name type="common">Orbweaver spider</name>
    <name type="synonym">Epeira ventricosa</name>
    <dbReference type="NCBI Taxonomy" id="182803"/>
    <lineage>
        <taxon>Eukaryota</taxon>
        <taxon>Metazoa</taxon>
        <taxon>Ecdysozoa</taxon>
        <taxon>Arthropoda</taxon>
        <taxon>Chelicerata</taxon>
        <taxon>Arachnida</taxon>
        <taxon>Araneae</taxon>
        <taxon>Araneomorphae</taxon>
        <taxon>Entelegynae</taxon>
        <taxon>Araneoidea</taxon>
        <taxon>Araneidae</taxon>
        <taxon>Araneus</taxon>
    </lineage>
</organism>
<evidence type="ECO:0000313" key="2">
    <source>
        <dbReference type="Proteomes" id="UP000499080"/>
    </source>
</evidence>
<proteinExistence type="predicted"/>
<dbReference type="AlphaFoldDB" id="A0A4Y2V0W5"/>
<dbReference type="Proteomes" id="UP000499080">
    <property type="component" value="Unassembled WGS sequence"/>
</dbReference>
<name>A0A4Y2V0W5_ARAVE</name>
<gene>
    <name evidence="1" type="ORF">AVEN_150017_1</name>
</gene>
<keyword evidence="2" id="KW-1185">Reference proteome</keyword>
<evidence type="ECO:0000313" key="1">
    <source>
        <dbReference type="EMBL" id="GBO17540.1"/>
    </source>
</evidence>
<protein>
    <submittedName>
        <fullName evidence="1">Uncharacterized protein</fullName>
    </submittedName>
</protein>
<reference evidence="1 2" key="1">
    <citation type="journal article" date="2019" name="Sci. Rep.">
        <title>Orb-weaving spider Araneus ventricosus genome elucidates the spidroin gene catalogue.</title>
        <authorList>
            <person name="Kono N."/>
            <person name="Nakamura H."/>
            <person name="Ohtoshi R."/>
            <person name="Moran D.A.P."/>
            <person name="Shinohara A."/>
            <person name="Yoshida Y."/>
            <person name="Fujiwara M."/>
            <person name="Mori M."/>
            <person name="Tomita M."/>
            <person name="Arakawa K."/>
        </authorList>
    </citation>
    <scope>NUCLEOTIDE SEQUENCE [LARGE SCALE GENOMIC DNA]</scope>
</reference>